<protein>
    <recommendedName>
        <fullName evidence="11">Zinc metalloprotease</fullName>
        <ecNumber evidence="11">3.4.24.-</ecNumber>
    </recommendedName>
</protein>
<dbReference type="GO" id="GO:0006508">
    <property type="term" value="P:proteolysis"/>
    <property type="evidence" value="ECO:0007669"/>
    <property type="project" value="UniProtKB-KW"/>
</dbReference>
<dbReference type="PANTHER" id="PTHR42837:SF2">
    <property type="entry name" value="MEMBRANE METALLOPROTEASE ARASP2, CHLOROPLASTIC-RELATED"/>
    <property type="match status" value="1"/>
</dbReference>
<reference evidence="13" key="1">
    <citation type="submission" date="2022-05" db="EMBL/GenBank/DDBJ databases">
        <authorList>
            <person name="Pankratov T."/>
        </authorList>
    </citation>
    <scope>NUCLEOTIDE SEQUENCE</scope>
    <source>
        <strain evidence="13">BP6-180914</strain>
    </source>
</reference>
<dbReference type="InterPro" id="IPR041489">
    <property type="entry name" value="PDZ_6"/>
</dbReference>
<evidence type="ECO:0000259" key="12">
    <source>
        <dbReference type="PROSITE" id="PS50106"/>
    </source>
</evidence>
<comment type="subcellular location">
    <subcellularLocation>
        <location evidence="2">Membrane</location>
        <topology evidence="2">Multi-pass membrane protein</topology>
    </subcellularLocation>
</comment>
<feature type="transmembrane region" description="Helical" evidence="11">
    <location>
        <begin position="113"/>
        <end position="137"/>
    </location>
</feature>
<gene>
    <name evidence="13" type="primary">rseP</name>
    <name evidence="13" type="ORF">M8523_20455</name>
</gene>
<evidence type="ECO:0000256" key="11">
    <source>
        <dbReference type="RuleBase" id="RU362031"/>
    </source>
</evidence>
<keyword evidence="11" id="KW-0479">Metal-binding</keyword>
<comment type="caution">
    <text evidence="13">The sequence shown here is derived from an EMBL/GenBank/DDBJ whole genome shotgun (WGS) entry which is preliminary data.</text>
</comment>
<dbReference type="NCBIfam" id="TIGR00054">
    <property type="entry name" value="RIP metalloprotease RseP"/>
    <property type="match status" value="1"/>
</dbReference>
<evidence type="ECO:0000256" key="8">
    <source>
        <dbReference type="ARBA" id="ARBA00022989"/>
    </source>
</evidence>
<dbReference type="GO" id="GO:0016020">
    <property type="term" value="C:membrane"/>
    <property type="evidence" value="ECO:0007669"/>
    <property type="project" value="UniProtKB-SubCell"/>
</dbReference>
<proteinExistence type="inferred from homology"/>
<dbReference type="SMART" id="SM00228">
    <property type="entry name" value="PDZ"/>
    <property type="match status" value="1"/>
</dbReference>
<evidence type="ECO:0000256" key="7">
    <source>
        <dbReference type="ARBA" id="ARBA00022833"/>
    </source>
</evidence>
<evidence type="ECO:0000256" key="6">
    <source>
        <dbReference type="ARBA" id="ARBA00022801"/>
    </source>
</evidence>
<dbReference type="InterPro" id="IPR004387">
    <property type="entry name" value="Pept_M50_Zn"/>
</dbReference>
<evidence type="ECO:0000256" key="4">
    <source>
        <dbReference type="ARBA" id="ARBA00022670"/>
    </source>
</evidence>
<dbReference type="PANTHER" id="PTHR42837">
    <property type="entry name" value="REGULATOR OF SIGMA-E PROTEASE RSEP"/>
    <property type="match status" value="1"/>
</dbReference>
<dbReference type="EC" id="3.4.24.-" evidence="11"/>
<dbReference type="Pfam" id="PF02163">
    <property type="entry name" value="Peptidase_M50"/>
    <property type="match status" value="1"/>
</dbReference>
<keyword evidence="6 11" id="KW-0378">Hydrolase</keyword>
<dbReference type="GO" id="GO:0046872">
    <property type="term" value="F:metal ion binding"/>
    <property type="evidence" value="ECO:0007669"/>
    <property type="project" value="UniProtKB-KW"/>
</dbReference>
<comment type="similarity">
    <text evidence="3 11">Belongs to the peptidase M50B family.</text>
</comment>
<feature type="transmembrane region" description="Helical" evidence="11">
    <location>
        <begin position="9"/>
        <end position="27"/>
    </location>
</feature>
<evidence type="ECO:0000256" key="1">
    <source>
        <dbReference type="ARBA" id="ARBA00001947"/>
    </source>
</evidence>
<dbReference type="Gene3D" id="2.30.42.10">
    <property type="match status" value="1"/>
</dbReference>
<keyword evidence="14" id="KW-1185">Reference proteome</keyword>
<keyword evidence="9 11" id="KW-0482">Metalloprotease</keyword>
<feature type="transmembrane region" description="Helical" evidence="11">
    <location>
        <begin position="300"/>
        <end position="322"/>
    </location>
</feature>
<organism evidence="13 14">
    <name type="scientific">Lichenifustis flavocetrariae</name>
    <dbReference type="NCBI Taxonomy" id="2949735"/>
    <lineage>
        <taxon>Bacteria</taxon>
        <taxon>Pseudomonadati</taxon>
        <taxon>Pseudomonadota</taxon>
        <taxon>Alphaproteobacteria</taxon>
        <taxon>Hyphomicrobiales</taxon>
        <taxon>Lichenihabitantaceae</taxon>
        <taxon>Lichenifustis</taxon>
    </lineage>
</organism>
<evidence type="ECO:0000256" key="5">
    <source>
        <dbReference type="ARBA" id="ARBA00022692"/>
    </source>
</evidence>
<dbReference type="EMBL" id="JAMOIM010000015">
    <property type="protein sequence ID" value="MCW6510394.1"/>
    <property type="molecule type" value="Genomic_DNA"/>
</dbReference>
<feature type="domain" description="PDZ" evidence="12">
    <location>
        <begin position="147"/>
        <end position="179"/>
    </location>
</feature>
<dbReference type="PROSITE" id="PS50106">
    <property type="entry name" value="PDZ"/>
    <property type="match status" value="1"/>
</dbReference>
<evidence type="ECO:0000256" key="10">
    <source>
        <dbReference type="ARBA" id="ARBA00023136"/>
    </source>
</evidence>
<dbReference type="RefSeq" id="WP_282586769.1">
    <property type="nucleotide sequence ID" value="NZ_JAMOIM010000015.1"/>
</dbReference>
<dbReference type="InterPro" id="IPR001478">
    <property type="entry name" value="PDZ"/>
</dbReference>
<dbReference type="InterPro" id="IPR036034">
    <property type="entry name" value="PDZ_sf"/>
</dbReference>
<dbReference type="InterPro" id="IPR008915">
    <property type="entry name" value="Peptidase_M50"/>
</dbReference>
<evidence type="ECO:0000313" key="13">
    <source>
        <dbReference type="EMBL" id="MCW6510394.1"/>
    </source>
</evidence>
<name>A0AA41YXH3_9HYPH</name>
<evidence type="ECO:0000256" key="9">
    <source>
        <dbReference type="ARBA" id="ARBA00023049"/>
    </source>
</evidence>
<comment type="cofactor">
    <cofactor evidence="1 11">
        <name>Zn(2+)</name>
        <dbReference type="ChEBI" id="CHEBI:29105"/>
    </cofactor>
</comment>
<dbReference type="SUPFAM" id="SSF50156">
    <property type="entry name" value="PDZ domain-like"/>
    <property type="match status" value="1"/>
</dbReference>
<dbReference type="AlphaFoldDB" id="A0AA41YXH3"/>
<keyword evidence="8 11" id="KW-1133">Transmembrane helix</keyword>
<sequence>MILGHLTSLFGYVVPFLFVLTIVVFFHEMGHFLVGRWCGVKVDVFSLGFGKELAGFNDRHGTRWRLAMIPLGGYVKFHGDLNAASAQSPKKLEGMEPADRAVTFAAQPVWKRAAIVAAGPIANFILAIAIFSTSFYVSGRPILIPRIETVIPDSPAARAGFKSGDVILAIDGTAINSFTEMQKVVSASSDVPLAFEVQRDKADLTLTATPERKDVSGPFGSSRIGVLGLTASSKPEDWKTETFTAGGSVKAAASETWFVVDRTLSYIGGLFVGRETASQISGPIRIAEVSGEVAKLGLGALLNLAAFLSVSIGFVNLLPVPLLDGGHLMYYLVEAARGRPLSERAQEIGFRFGLAIVSMLMIFATFNDLLRLVHG</sequence>
<dbReference type="GO" id="GO:0004222">
    <property type="term" value="F:metalloendopeptidase activity"/>
    <property type="evidence" value="ECO:0007669"/>
    <property type="project" value="InterPro"/>
</dbReference>
<dbReference type="CDD" id="cd06163">
    <property type="entry name" value="S2P-M50_PDZ_RseP-like"/>
    <property type="match status" value="1"/>
</dbReference>
<evidence type="ECO:0000313" key="14">
    <source>
        <dbReference type="Proteomes" id="UP001165667"/>
    </source>
</evidence>
<dbReference type="Proteomes" id="UP001165667">
    <property type="component" value="Unassembled WGS sequence"/>
</dbReference>
<evidence type="ECO:0000256" key="3">
    <source>
        <dbReference type="ARBA" id="ARBA00007931"/>
    </source>
</evidence>
<accession>A0AA41YXH3</accession>
<keyword evidence="4" id="KW-0645">Protease</keyword>
<dbReference type="CDD" id="cd23081">
    <property type="entry name" value="cpPDZ_EcRseP-like"/>
    <property type="match status" value="1"/>
</dbReference>
<dbReference type="Pfam" id="PF17820">
    <property type="entry name" value="PDZ_6"/>
    <property type="match status" value="1"/>
</dbReference>
<feature type="transmembrane region" description="Helical" evidence="11">
    <location>
        <begin position="348"/>
        <end position="370"/>
    </location>
</feature>
<keyword evidence="10 11" id="KW-0472">Membrane</keyword>
<evidence type="ECO:0000256" key="2">
    <source>
        <dbReference type="ARBA" id="ARBA00004141"/>
    </source>
</evidence>
<keyword evidence="5 11" id="KW-0812">Transmembrane</keyword>
<keyword evidence="7 11" id="KW-0862">Zinc</keyword>